<proteinExistence type="inferred from homology"/>
<gene>
    <name evidence="5" type="ORF">IHQ68_14695</name>
</gene>
<keyword evidence="2" id="KW-0479">Metal-binding</keyword>
<organism evidence="5 6">
    <name type="scientific">Chelatococcus sambhunathii</name>
    <dbReference type="NCBI Taxonomy" id="363953"/>
    <lineage>
        <taxon>Bacteria</taxon>
        <taxon>Pseudomonadati</taxon>
        <taxon>Pseudomonadota</taxon>
        <taxon>Alphaproteobacteria</taxon>
        <taxon>Hyphomicrobiales</taxon>
        <taxon>Chelatococcaceae</taxon>
        <taxon>Chelatococcus</taxon>
    </lineage>
</organism>
<evidence type="ECO:0000256" key="3">
    <source>
        <dbReference type="ARBA" id="ARBA00022833"/>
    </source>
</evidence>
<dbReference type="SUPFAM" id="SSF51316">
    <property type="entry name" value="Mss4-like"/>
    <property type="match status" value="1"/>
</dbReference>
<evidence type="ECO:0000256" key="2">
    <source>
        <dbReference type="ARBA" id="ARBA00022723"/>
    </source>
</evidence>
<accession>A0ABU1DIL0</accession>
<evidence type="ECO:0000256" key="1">
    <source>
        <dbReference type="ARBA" id="ARBA00005495"/>
    </source>
</evidence>
<dbReference type="Gene3D" id="2.170.150.70">
    <property type="match status" value="1"/>
</dbReference>
<keyword evidence="3" id="KW-0862">Zinc</keyword>
<dbReference type="Pfam" id="PF04828">
    <property type="entry name" value="GFA"/>
    <property type="match status" value="1"/>
</dbReference>
<evidence type="ECO:0000259" key="4">
    <source>
        <dbReference type="PROSITE" id="PS51891"/>
    </source>
</evidence>
<dbReference type="EMBL" id="JADBEO010000034">
    <property type="protein sequence ID" value="MDR4307870.1"/>
    <property type="molecule type" value="Genomic_DNA"/>
</dbReference>
<comment type="caution">
    <text evidence="5">The sequence shown here is derived from an EMBL/GenBank/DDBJ whole genome shotgun (WGS) entry which is preliminary data.</text>
</comment>
<feature type="domain" description="CENP-V/GFA" evidence="4">
    <location>
        <begin position="1"/>
        <end position="108"/>
    </location>
</feature>
<sequence>MEGRCHCGAVRVTTPGPPPNVTECRCSICRRYGALWAYYPVDAVAIEGATETYVWGRRHLAFHRCEVCGCVVAWLPRGAYPECGINARMLEGFDAFAAERIVEEDASI</sequence>
<protein>
    <submittedName>
        <fullName evidence="5">GFA family protein</fullName>
    </submittedName>
</protein>
<dbReference type="RefSeq" id="WP_309393142.1">
    <property type="nucleotide sequence ID" value="NZ_JADBEO010000034.1"/>
</dbReference>
<dbReference type="PANTHER" id="PTHR28620">
    <property type="entry name" value="CENTROMERE PROTEIN V"/>
    <property type="match status" value="1"/>
</dbReference>
<dbReference type="InterPro" id="IPR006913">
    <property type="entry name" value="CENP-V/GFA"/>
</dbReference>
<dbReference type="PANTHER" id="PTHR28620:SF1">
    <property type="entry name" value="CENP-V_GFA DOMAIN-CONTAINING PROTEIN"/>
    <property type="match status" value="1"/>
</dbReference>
<comment type="similarity">
    <text evidence="1">Belongs to the Gfa family.</text>
</comment>
<dbReference type="InterPro" id="IPR011057">
    <property type="entry name" value="Mss4-like_sf"/>
</dbReference>
<name>A0ABU1DIL0_9HYPH</name>
<evidence type="ECO:0000313" key="5">
    <source>
        <dbReference type="EMBL" id="MDR4307870.1"/>
    </source>
</evidence>
<dbReference type="PROSITE" id="PS51891">
    <property type="entry name" value="CENP_V_GFA"/>
    <property type="match status" value="1"/>
</dbReference>
<dbReference type="InterPro" id="IPR052355">
    <property type="entry name" value="CENP-V-like"/>
</dbReference>
<reference evidence="5" key="1">
    <citation type="submission" date="2020-10" db="EMBL/GenBank/DDBJ databases">
        <authorList>
            <person name="Abbas A."/>
            <person name="Razzaq R."/>
            <person name="Waqas M."/>
            <person name="Abbas N."/>
            <person name="Nielsen T.K."/>
            <person name="Hansen L.H."/>
            <person name="Hussain S."/>
            <person name="Shahid M."/>
        </authorList>
    </citation>
    <scope>NUCLEOTIDE SEQUENCE</scope>
    <source>
        <strain evidence="5">S14</strain>
    </source>
</reference>
<evidence type="ECO:0000313" key="6">
    <source>
        <dbReference type="Proteomes" id="UP001181622"/>
    </source>
</evidence>
<dbReference type="Proteomes" id="UP001181622">
    <property type="component" value="Unassembled WGS sequence"/>
</dbReference>
<keyword evidence="6" id="KW-1185">Reference proteome</keyword>